<dbReference type="AlphaFoldDB" id="V4JEB0"/>
<proteinExistence type="predicted"/>
<accession>V4JEB0</accession>
<comment type="caution">
    <text evidence="1">The sequence shown here is derived from an EMBL/GenBank/DDBJ whole genome shotgun (WGS) entry which is preliminary data.</text>
</comment>
<name>V4JEB0_PSEL2</name>
<sequence>MNGVIEGGTTLGMNNTRSKYFELEVEHITYL</sequence>
<dbReference type="Proteomes" id="UP000017820">
    <property type="component" value="Unassembled WGS sequence"/>
</dbReference>
<evidence type="ECO:0000313" key="1">
    <source>
        <dbReference type="EMBL" id="ESP93362.1"/>
    </source>
</evidence>
<organism evidence="1 2">
    <name type="scientific">Pseudoalteromonas luteoviolacea (strain 2ta16)</name>
    <dbReference type="NCBI Taxonomy" id="1353533"/>
    <lineage>
        <taxon>Bacteria</taxon>
        <taxon>Pseudomonadati</taxon>
        <taxon>Pseudomonadota</taxon>
        <taxon>Gammaproteobacteria</taxon>
        <taxon>Alteromonadales</taxon>
        <taxon>Pseudoalteromonadaceae</taxon>
        <taxon>Pseudoalteromonas</taxon>
    </lineage>
</organism>
<gene>
    <name evidence="1" type="ORF">PL2TA16_03215</name>
</gene>
<reference evidence="1 2" key="1">
    <citation type="submission" date="2013-07" db="EMBL/GenBank/DDBJ databases">
        <title>Draft genome sequence of Pseudoalteromonas luteoviolacea 2ta16.</title>
        <authorList>
            <person name="Allen E.E."/>
            <person name="Azam F."/>
            <person name="Podell S."/>
        </authorList>
    </citation>
    <scope>NUCLEOTIDE SEQUENCE [LARGE SCALE GENOMIC DNA]</scope>
    <source>
        <strain evidence="1 2">2ta16</strain>
    </source>
</reference>
<evidence type="ECO:0000313" key="2">
    <source>
        <dbReference type="Proteomes" id="UP000017820"/>
    </source>
</evidence>
<protein>
    <submittedName>
        <fullName evidence="1">Uncharacterized protein</fullName>
    </submittedName>
</protein>
<dbReference type="EMBL" id="AUSV01000036">
    <property type="protein sequence ID" value="ESP93362.1"/>
    <property type="molecule type" value="Genomic_DNA"/>
</dbReference>